<protein>
    <submittedName>
        <fullName evidence="5">RND family efflux transporter, MFP subunit</fullName>
    </submittedName>
</protein>
<name>A0A1H0I9X2_9HYPH</name>
<comment type="caution">
    <text evidence="5">The sequence shown here is derived from an EMBL/GenBank/DDBJ whole genome shotgun (WGS) entry which is preliminary data.</text>
</comment>
<dbReference type="InterPro" id="IPR006143">
    <property type="entry name" value="RND_pump_MFP"/>
</dbReference>
<dbReference type="EMBL" id="FNJC01000001">
    <property type="protein sequence ID" value="SDO28165.1"/>
    <property type="molecule type" value="Genomic_DNA"/>
</dbReference>
<evidence type="ECO:0000313" key="5">
    <source>
        <dbReference type="EMBL" id="SDO28165.1"/>
    </source>
</evidence>
<dbReference type="Gene3D" id="1.10.287.470">
    <property type="entry name" value="Helix hairpin bin"/>
    <property type="match status" value="1"/>
</dbReference>
<dbReference type="InterPro" id="IPR058649">
    <property type="entry name" value="CzcB_C"/>
</dbReference>
<dbReference type="Gene3D" id="2.40.30.170">
    <property type="match status" value="1"/>
</dbReference>
<organism evidence="5 6">
    <name type="scientific">Filomicrobium insigne</name>
    <dbReference type="NCBI Taxonomy" id="418854"/>
    <lineage>
        <taxon>Bacteria</taxon>
        <taxon>Pseudomonadati</taxon>
        <taxon>Pseudomonadota</taxon>
        <taxon>Alphaproteobacteria</taxon>
        <taxon>Hyphomicrobiales</taxon>
        <taxon>Hyphomicrobiaceae</taxon>
        <taxon>Filomicrobium</taxon>
    </lineage>
</organism>
<keyword evidence="6" id="KW-1185">Reference proteome</keyword>
<evidence type="ECO:0000256" key="3">
    <source>
        <dbReference type="SAM" id="SignalP"/>
    </source>
</evidence>
<evidence type="ECO:0000313" key="6">
    <source>
        <dbReference type="Proteomes" id="UP000198795"/>
    </source>
</evidence>
<dbReference type="Pfam" id="PF25975">
    <property type="entry name" value="CzcB_C"/>
    <property type="match status" value="1"/>
</dbReference>
<dbReference type="Gene3D" id="2.40.420.20">
    <property type="match status" value="1"/>
</dbReference>
<evidence type="ECO:0000259" key="4">
    <source>
        <dbReference type="Pfam" id="PF25975"/>
    </source>
</evidence>
<accession>A0A1H0I9X2</accession>
<evidence type="ECO:0000256" key="2">
    <source>
        <dbReference type="ARBA" id="ARBA00022448"/>
    </source>
</evidence>
<evidence type="ECO:0000256" key="1">
    <source>
        <dbReference type="ARBA" id="ARBA00009477"/>
    </source>
</evidence>
<keyword evidence="3" id="KW-0732">Signal</keyword>
<comment type="similarity">
    <text evidence="1">Belongs to the membrane fusion protein (MFP) (TC 8.A.1) family.</text>
</comment>
<feature type="chain" id="PRO_5045510862" evidence="3">
    <location>
        <begin position="22"/>
        <end position="351"/>
    </location>
</feature>
<dbReference type="Proteomes" id="UP000198795">
    <property type="component" value="Unassembled WGS sequence"/>
</dbReference>
<reference evidence="5 6" key="1">
    <citation type="submission" date="2016-10" db="EMBL/GenBank/DDBJ databases">
        <authorList>
            <person name="Varghese N."/>
            <person name="Submissions S."/>
        </authorList>
    </citation>
    <scope>NUCLEOTIDE SEQUENCE [LARGE SCALE GENOMIC DNA]</scope>
    <source>
        <strain evidence="5 6">CGMCC 1.6497</strain>
    </source>
</reference>
<dbReference type="SUPFAM" id="SSF111369">
    <property type="entry name" value="HlyD-like secretion proteins"/>
    <property type="match status" value="1"/>
</dbReference>
<dbReference type="PANTHER" id="PTHR30097:SF4">
    <property type="entry name" value="SLR6042 PROTEIN"/>
    <property type="match status" value="1"/>
</dbReference>
<dbReference type="PANTHER" id="PTHR30097">
    <property type="entry name" value="CATION EFFLUX SYSTEM PROTEIN CUSB"/>
    <property type="match status" value="1"/>
</dbReference>
<feature type="signal peptide" evidence="3">
    <location>
        <begin position="1"/>
        <end position="21"/>
    </location>
</feature>
<dbReference type="NCBIfam" id="TIGR01730">
    <property type="entry name" value="RND_mfp"/>
    <property type="match status" value="1"/>
</dbReference>
<gene>
    <name evidence="5" type="ORF">SAMN04488061_0785</name>
</gene>
<dbReference type="Gene3D" id="2.40.50.100">
    <property type="match status" value="1"/>
</dbReference>
<proteinExistence type="inferred from homology"/>
<sequence>MLRALLCSTVTSILALGPAFAAGEQSIAVSPKQVENLEIKLAETKPATSEALALLPATIVSAMNQHIAATAPFSGTVVQNHVLPGQYVKKGDALATLASRELLETLSQIAQSEAELQMARAIAERKRTLADKQIYSPTMAAEAEAHVAKIAAVLEQNRKAVSMGGIKLGAPGQYTIVAANDGRVDEVSALPGAAVEANAPVATLVLGDEIWIEAQVSADLVTKIRPGDKVQVVDGPIGVVVSIGGSLDKLTRSAKLLARLPTDARLLRGEMVTISVMREATMGSLEVPASAVSWINDHHAVFVRQNSGFRLAPVSVNGRSQSSATVTGDLTAGEMVAASGLPQLQFILEGN</sequence>
<feature type="domain" description="CzcB-like C-terminal circularly permuted SH3-like" evidence="4">
    <location>
        <begin position="286"/>
        <end position="340"/>
    </location>
</feature>
<dbReference type="RefSeq" id="WP_090227389.1">
    <property type="nucleotide sequence ID" value="NZ_FNJC01000001.1"/>
</dbReference>
<keyword evidence="2" id="KW-0813">Transport</keyword>
<dbReference type="InterPro" id="IPR051909">
    <property type="entry name" value="MFP_Cation_Efflux"/>
</dbReference>